<accession>A0A814GWJ4</accession>
<proteinExistence type="predicted"/>
<comment type="caution">
    <text evidence="1">The sequence shown here is derived from an EMBL/GenBank/DDBJ whole genome shotgun (WGS) entry which is preliminary data.</text>
</comment>
<dbReference type="AlphaFoldDB" id="A0A814GWJ4"/>
<evidence type="ECO:0000313" key="2">
    <source>
        <dbReference type="Proteomes" id="UP000663879"/>
    </source>
</evidence>
<dbReference type="EMBL" id="CAJNOC010003900">
    <property type="protein sequence ID" value="CAF1002320.1"/>
    <property type="molecule type" value="Genomic_DNA"/>
</dbReference>
<sequence>MLKHLTDLVPSVRVDEVNEQVKEIIEKTDTYKSWCIICEKDNHETANCFKDVILAKESDFNILFMIGCRLQGEKQLILARS</sequence>
<evidence type="ECO:0000313" key="1">
    <source>
        <dbReference type="EMBL" id="CAF1002320.1"/>
    </source>
</evidence>
<protein>
    <submittedName>
        <fullName evidence="1">Uncharacterized protein</fullName>
    </submittedName>
</protein>
<name>A0A814GWJ4_9BILA</name>
<dbReference type="Proteomes" id="UP000663879">
    <property type="component" value="Unassembled WGS sequence"/>
</dbReference>
<organism evidence="1 2">
    <name type="scientific">Brachionus calyciflorus</name>
    <dbReference type="NCBI Taxonomy" id="104777"/>
    <lineage>
        <taxon>Eukaryota</taxon>
        <taxon>Metazoa</taxon>
        <taxon>Spiralia</taxon>
        <taxon>Gnathifera</taxon>
        <taxon>Rotifera</taxon>
        <taxon>Eurotatoria</taxon>
        <taxon>Monogononta</taxon>
        <taxon>Pseudotrocha</taxon>
        <taxon>Ploima</taxon>
        <taxon>Brachionidae</taxon>
        <taxon>Brachionus</taxon>
    </lineage>
</organism>
<gene>
    <name evidence="1" type="ORF">OXX778_LOCUS16470</name>
</gene>
<reference evidence="1" key="1">
    <citation type="submission" date="2021-02" db="EMBL/GenBank/DDBJ databases">
        <authorList>
            <person name="Nowell W R."/>
        </authorList>
    </citation>
    <scope>NUCLEOTIDE SEQUENCE</scope>
    <source>
        <strain evidence="1">Ploen Becks lab</strain>
    </source>
</reference>
<keyword evidence="2" id="KW-1185">Reference proteome</keyword>